<comment type="subcellular location">
    <subcellularLocation>
        <location evidence="1">Membrane</location>
        <topology evidence="1">Multi-pass membrane protein</topology>
    </subcellularLocation>
</comment>
<sequence>MASQEVDNAELGTASAGAPGSQGEPEVVNNSVYRTHKSQNYQEELQALGTIQILNGAIILALGVFMSILQNLPLVSRHFFLIVSTGYPLWGGIAFIVSGVLSVIAGKKPTKEWIESSFGMNIASATIALVGLVFLSMNLSVNNPSLKNCQSFQSPDLCIYKEASSNGLVSIMLILTLLELCTASSISVKWCKANCSPLRKLRFVDNTDPQKQIITTWSSKGSDRKHGPWEKAHGKRG</sequence>
<dbReference type="RefSeq" id="XP_072826830.1">
    <property type="nucleotide sequence ID" value="XM_072970729.1"/>
</dbReference>
<feature type="region of interest" description="Disordered" evidence="6">
    <location>
        <begin position="1"/>
        <end position="27"/>
    </location>
</feature>
<proteinExistence type="inferred from homology"/>
<evidence type="ECO:0000256" key="3">
    <source>
        <dbReference type="ARBA" id="ARBA00022692"/>
    </source>
</evidence>
<evidence type="ECO:0000256" key="7">
    <source>
        <dbReference type="SAM" id="Phobius"/>
    </source>
</evidence>
<dbReference type="Pfam" id="PF04103">
    <property type="entry name" value="CD20"/>
    <property type="match status" value="1"/>
</dbReference>
<keyword evidence="3 7" id="KW-0812">Transmembrane</keyword>
<keyword evidence="4 7" id="KW-1133">Transmembrane helix</keyword>
<evidence type="ECO:0000256" key="6">
    <source>
        <dbReference type="SAM" id="MobiDB-lite"/>
    </source>
</evidence>
<reference evidence="9" key="1">
    <citation type="submission" date="2025-08" db="UniProtKB">
        <authorList>
            <consortium name="RefSeq"/>
        </authorList>
    </citation>
    <scope>IDENTIFICATION</scope>
</reference>
<feature type="transmembrane region" description="Helical" evidence="7">
    <location>
        <begin position="169"/>
        <end position="191"/>
    </location>
</feature>
<feature type="transmembrane region" description="Helical" evidence="7">
    <location>
        <begin position="47"/>
        <end position="69"/>
    </location>
</feature>
<gene>
    <name evidence="9" type="primary">MS4A3</name>
</gene>
<organism evidence="8 9">
    <name type="scientific">Vicugna pacos</name>
    <name type="common">Alpaca</name>
    <name type="synonym">Lama pacos</name>
    <dbReference type="NCBI Taxonomy" id="30538"/>
    <lineage>
        <taxon>Eukaryota</taxon>
        <taxon>Metazoa</taxon>
        <taxon>Chordata</taxon>
        <taxon>Craniata</taxon>
        <taxon>Vertebrata</taxon>
        <taxon>Euteleostomi</taxon>
        <taxon>Mammalia</taxon>
        <taxon>Eutheria</taxon>
        <taxon>Laurasiatheria</taxon>
        <taxon>Artiodactyla</taxon>
        <taxon>Tylopoda</taxon>
        <taxon>Camelidae</taxon>
        <taxon>Vicugna</taxon>
    </lineage>
</organism>
<dbReference type="InterPro" id="IPR007237">
    <property type="entry name" value="CD20-like"/>
</dbReference>
<dbReference type="PANTHER" id="PTHR23320">
    <property type="entry name" value="MEMBRANE-SPANNING 4-DOMAINS SUBFAMILY A MS4A -RELATED"/>
    <property type="match status" value="1"/>
</dbReference>
<comment type="similarity">
    <text evidence="2">Belongs to the MS4A family.</text>
</comment>
<dbReference type="InterPro" id="IPR030417">
    <property type="entry name" value="MS4A"/>
</dbReference>
<dbReference type="PANTHER" id="PTHR23320:SF74">
    <property type="entry name" value="MEMBRANE-SPANNING 4-DOMAINS SUBFAMILY A MEMBER 3"/>
    <property type="match status" value="1"/>
</dbReference>
<evidence type="ECO:0000256" key="1">
    <source>
        <dbReference type="ARBA" id="ARBA00004141"/>
    </source>
</evidence>
<evidence type="ECO:0000256" key="4">
    <source>
        <dbReference type="ARBA" id="ARBA00022989"/>
    </source>
</evidence>
<name>A0ABM5E102_VICPA</name>
<dbReference type="GeneID" id="102540923"/>
<accession>A0ABM5E102</accession>
<evidence type="ECO:0000256" key="2">
    <source>
        <dbReference type="ARBA" id="ARBA00009565"/>
    </source>
</evidence>
<evidence type="ECO:0000256" key="5">
    <source>
        <dbReference type="ARBA" id="ARBA00023136"/>
    </source>
</evidence>
<feature type="transmembrane region" description="Helical" evidence="7">
    <location>
        <begin position="89"/>
        <end position="106"/>
    </location>
</feature>
<evidence type="ECO:0000313" key="9">
    <source>
        <dbReference type="RefSeq" id="XP_072826830.1"/>
    </source>
</evidence>
<feature type="transmembrane region" description="Helical" evidence="7">
    <location>
        <begin position="118"/>
        <end position="137"/>
    </location>
</feature>
<feature type="compositionally biased region" description="Basic and acidic residues" evidence="6">
    <location>
        <begin position="221"/>
        <end position="237"/>
    </location>
</feature>
<evidence type="ECO:0000313" key="8">
    <source>
        <dbReference type="Proteomes" id="UP001652581"/>
    </source>
</evidence>
<feature type="region of interest" description="Disordered" evidence="6">
    <location>
        <begin position="218"/>
        <end position="237"/>
    </location>
</feature>
<keyword evidence="5 7" id="KW-0472">Membrane</keyword>
<dbReference type="Proteomes" id="UP001652581">
    <property type="component" value="Chromosome 10"/>
</dbReference>
<keyword evidence="8" id="KW-1185">Reference proteome</keyword>
<protein>
    <submittedName>
        <fullName evidence="9">Membrane-spanning 4-domains subfamily A member 3</fullName>
    </submittedName>
</protein>